<feature type="region of interest" description="Disordered" evidence="6">
    <location>
        <begin position="141"/>
        <end position="272"/>
    </location>
</feature>
<dbReference type="Gene3D" id="1.20.1740.10">
    <property type="entry name" value="Amino acid/polyamine transporter I"/>
    <property type="match status" value="1"/>
</dbReference>
<dbReference type="EMBL" id="FMSP01000004">
    <property type="protein sequence ID" value="SCV69196.1"/>
    <property type="molecule type" value="Genomic_DNA"/>
</dbReference>
<sequence length="938" mass="100825">MPVAQAQRFRHVPLQQAPPLASTSRTTLDDEDALVTTPAVVKGSRDPLDASDRGDSVHDGITPRSVYGKEASPSIVPVASELHRTRSNSTSSFGSSKGKEKASDDGDCDGDGSGVGIGIGPESGLTLAARTLPRVRTVVVSESSCEGSSNSTRESLGNIPSGAWAPISPPLRPGAVQRTPSANLLGTPSPASTTTTTTTAPRLSVQTTTPTPELAFSLGSSTTPILNEAGSKRGGSTKTSQELSIAGWSDGQPNVTPTTSGQTSREEGSGAIDGTSSFWTTTSWKMRSGKATLDQKRLRALGFHEELSRDFDFWASAGLTLCNIGGFPGTVLAVLTAMRTGGSSMYVFAWPISGLFFLSFAAVLGEMASTWPVAGAMFTWTFRLCRSSRRLDPWARYLSWIVGSFLLCSHILLQIVITWQFSHNLLGTIGLYSKTNSSIWVPVGICWGVLLGSGLIVSSPIVRSPWFWRGCGFMTIIFFLTLNITLLTQAKTIKSAKWVFSNYENDTGFSSKSYVYMLGWVLTCVASGMEAAAHIAEDTRAPARTVPQSMFWSLAATYGMGWVSICVLLATLEASSLDPTLQPSIALIASSIPRAHTTVVLIFVLLSFAFQSIAQLLATSRFTWALARESALPLSPFLRKLTPRNRLPLRAIWCIVAISFPAMLLLIVDYSIIATIILEGAGFSVMFSYTVPVLIYLFLPRDALVGDGRALWTLRKWSKPAAIAGTLFALIFMIMLCLPTGYPVTAMSASYASAVLVIVFLLATLAWVFYGNAHYAGPIKTTTKWTIGAEIELPRSATTYKTPTPAGGAGMNSPIQAVAPGLTESEVLGRSAHVFSSFEGEETTTQAMTGMSGTSIEMGRETTMTSRTGTTGTGTEWSTDWGEDDEEYTFDEEETHPGDDGTSSQTRRTTSRRETHSTRWRPRRDHEANGPRTPNASV</sequence>
<feature type="compositionally biased region" description="Polar residues" evidence="6">
    <location>
        <begin position="234"/>
        <end position="243"/>
    </location>
</feature>
<feature type="region of interest" description="Disordered" evidence="6">
    <location>
        <begin position="1"/>
        <end position="117"/>
    </location>
</feature>
<feature type="compositionally biased region" description="Basic and acidic residues" evidence="6">
    <location>
        <begin position="43"/>
        <end position="58"/>
    </location>
</feature>
<evidence type="ECO:0000256" key="7">
    <source>
        <dbReference type="SAM" id="Phobius"/>
    </source>
</evidence>
<evidence type="ECO:0000256" key="3">
    <source>
        <dbReference type="ARBA" id="ARBA00022692"/>
    </source>
</evidence>
<feature type="transmembrane region" description="Helical" evidence="7">
    <location>
        <begin position="345"/>
        <end position="363"/>
    </location>
</feature>
<gene>
    <name evidence="8" type="ORF">BQ2448_2216</name>
</gene>
<feature type="transmembrane region" description="Helical" evidence="7">
    <location>
        <begin position="595"/>
        <end position="618"/>
    </location>
</feature>
<feature type="transmembrane region" description="Helical" evidence="7">
    <location>
        <begin position="720"/>
        <end position="742"/>
    </location>
</feature>
<dbReference type="Pfam" id="PF13520">
    <property type="entry name" value="AA_permease_2"/>
    <property type="match status" value="1"/>
</dbReference>
<keyword evidence="5 7" id="KW-0472">Membrane</keyword>
<keyword evidence="2" id="KW-0813">Transport</keyword>
<dbReference type="InterPro" id="IPR002293">
    <property type="entry name" value="AA/rel_permease1"/>
</dbReference>
<feature type="transmembrane region" description="Helical" evidence="7">
    <location>
        <begin position="554"/>
        <end position="575"/>
    </location>
</feature>
<feature type="transmembrane region" description="Helical" evidence="7">
    <location>
        <begin position="397"/>
        <end position="419"/>
    </location>
</feature>
<proteinExistence type="predicted"/>
<feature type="compositionally biased region" description="Low complexity" evidence="6">
    <location>
        <begin position="87"/>
        <end position="96"/>
    </location>
</feature>
<accession>A0A238FDM6</accession>
<feature type="transmembrane region" description="Helical" evidence="7">
    <location>
        <begin position="369"/>
        <end position="385"/>
    </location>
</feature>
<dbReference type="AlphaFoldDB" id="A0A238FDM6"/>
<dbReference type="OrthoDB" id="10054429at2759"/>
<dbReference type="STRING" id="269621.A0A238FDM6"/>
<evidence type="ECO:0000313" key="9">
    <source>
        <dbReference type="Proteomes" id="UP000198372"/>
    </source>
</evidence>
<evidence type="ECO:0000256" key="5">
    <source>
        <dbReference type="ARBA" id="ARBA00023136"/>
    </source>
</evidence>
<feature type="compositionally biased region" description="Low complexity" evidence="6">
    <location>
        <begin position="141"/>
        <end position="155"/>
    </location>
</feature>
<evidence type="ECO:0000256" key="2">
    <source>
        <dbReference type="ARBA" id="ARBA00022448"/>
    </source>
</evidence>
<evidence type="ECO:0000313" key="8">
    <source>
        <dbReference type="EMBL" id="SCV69196.1"/>
    </source>
</evidence>
<feature type="transmembrane region" description="Helical" evidence="7">
    <location>
        <begin position="439"/>
        <end position="458"/>
    </location>
</feature>
<feature type="transmembrane region" description="Helical" evidence="7">
    <location>
        <begin position="748"/>
        <end position="770"/>
    </location>
</feature>
<feature type="compositionally biased region" description="Low complexity" evidence="6">
    <location>
        <begin position="187"/>
        <end position="201"/>
    </location>
</feature>
<organism evidence="8 9">
    <name type="scientific">Microbotryum intermedium</name>
    <dbReference type="NCBI Taxonomy" id="269621"/>
    <lineage>
        <taxon>Eukaryota</taxon>
        <taxon>Fungi</taxon>
        <taxon>Dikarya</taxon>
        <taxon>Basidiomycota</taxon>
        <taxon>Pucciniomycotina</taxon>
        <taxon>Microbotryomycetes</taxon>
        <taxon>Microbotryales</taxon>
        <taxon>Microbotryaceae</taxon>
        <taxon>Microbotryum</taxon>
    </lineage>
</organism>
<feature type="transmembrane region" description="Helical" evidence="7">
    <location>
        <begin position="647"/>
        <end position="667"/>
    </location>
</feature>
<feature type="compositionally biased region" description="Acidic residues" evidence="6">
    <location>
        <begin position="881"/>
        <end position="894"/>
    </location>
</feature>
<keyword evidence="9" id="KW-1185">Reference proteome</keyword>
<feature type="transmembrane region" description="Helical" evidence="7">
    <location>
        <begin position="513"/>
        <end position="533"/>
    </location>
</feature>
<feature type="transmembrane region" description="Helical" evidence="7">
    <location>
        <begin position="470"/>
        <end position="493"/>
    </location>
</feature>
<feature type="region of interest" description="Disordered" evidence="6">
    <location>
        <begin position="859"/>
        <end position="938"/>
    </location>
</feature>
<comment type="subcellular location">
    <subcellularLocation>
        <location evidence="1">Membrane</location>
        <topology evidence="1">Multi-pass membrane protein</topology>
    </subcellularLocation>
</comment>
<keyword evidence="3 7" id="KW-0812">Transmembrane</keyword>
<feature type="compositionally biased region" description="Polar residues" evidence="6">
    <location>
        <begin position="251"/>
        <end position="263"/>
    </location>
</feature>
<feature type="transmembrane region" description="Helical" evidence="7">
    <location>
        <begin position="673"/>
        <end position="699"/>
    </location>
</feature>
<dbReference type="PANTHER" id="PTHR45649:SF26">
    <property type="entry name" value="OS04G0435100 PROTEIN"/>
    <property type="match status" value="1"/>
</dbReference>
<name>A0A238FDM6_9BASI</name>
<dbReference type="GO" id="GO:0022857">
    <property type="term" value="F:transmembrane transporter activity"/>
    <property type="evidence" value="ECO:0007669"/>
    <property type="project" value="InterPro"/>
</dbReference>
<keyword evidence="4 7" id="KW-1133">Transmembrane helix</keyword>
<reference evidence="9" key="1">
    <citation type="submission" date="2016-09" db="EMBL/GenBank/DDBJ databases">
        <authorList>
            <person name="Jeantristanb JTB J.-T."/>
            <person name="Ricardo R."/>
        </authorList>
    </citation>
    <scope>NUCLEOTIDE SEQUENCE [LARGE SCALE GENOMIC DNA]</scope>
</reference>
<feature type="compositionally biased region" description="Low complexity" evidence="6">
    <location>
        <begin position="861"/>
        <end position="880"/>
    </location>
</feature>
<dbReference type="Proteomes" id="UP000198372">
    <property type="component" value="Unassembled WGS sequence"/>
</dbReference>
<dbReference type="PANTHER" id="PTHR45649">
    <property type="entry name" value="AMINO-ACID PERMEASE BAT1"/>
    <property type="match status" value="1"/>
</dbReference>
<evidence type="ECO:0000256" key="6">
    <source>
        <dbReference type="SAM" id="MobiDB-lite"/>
    </source>
</evidence>
<feature type="transmembrane region" description="Helical" evidence="7">
    <location>
        <begin position="313"/>
        <end position="338"/>
    </location>
</feature>
<evidence type="ECO:0000256" key="4">
    <source>
        <dbReference type="ARBA" id="ARBA00022989"/>
    </source>
</evidence>
<evidence type="ECO:0000256" key="1">
    <source>
        <dbReference type="ARBA" id="ARBA00004141"/>
    </source>
</evidence>
<dbReference type="GO" id="GO:0016020">
    <property type="term" value="C:membrane"/>
    <property type="evidence" value="ECO:0007669"/>
    <property type="project" value="UniProtKB-SubCell"/>
</dbReference>
<protein>
    <submittedName>
        <fullName evidence="8">BQ2448_2216 protein</fullName>
    </submittedName>
</protein>